<dbReference type="Proteomes" id="UP000320776">
    <property type="component" value="Chromosome"/>
</dbReference>
<dbReference type="AlphaFoldDB" id="A0A517E027"/>
<proteinExistence type="predicted"/>
<dbReference type="RefSeq" id="WP_144352293.1">
    <property type="nucleotide sequence ID" value="NZ_CP036259.1"/>
</dbReference>
<protein>
    <submittedName>
        <fullName evidence="1">Uncharacterized protein</fullName>
    </submittedName>
</protein>
<evidence type="ECO:0000313" key="1">
    <source>
        <dbReference type="EMBL" id="QDR82963.1"/>
    </source>
</evidence>
<dbReference type="KEGG" id="sted:SPTER_44140"/>
<accession>A0A517E027</accession>
<evidence type="ECO:0000313" key="2">
    <source>
        <dbReference type="Proteomes" id="UP000320776"/>
    </source>
</evidence>
<name>A0A517E027_9FIRM</name>
<dbReference type="EMBL" id="CP036259">
    <property type="protein sequence ID" value="QDR82963.1"/>
    <property type="molecule type" value="Genomic_DNA"/>
</dbReference>
<sequence>MYVICTQKEKESKIIEPAFFYNIDILFSELAACIHSAKWMSEKALDFEIKSTKENLAQMFNYVETIKSDFLDGKQTLYDLAFNAAFLFWTILIQHAKIIGIVIGLKLEEFFINSLCPENRGQEIITEFQNVLMILSSNYPDWTNEHKRQVLAIWNKLSREYGYSFTHTPNGDYLYV</sequence>
<reference evidence="1 2" key="1">
    <citation type="submission" date="2019-02" db="EMBL/GenBank/DDBJ databases">
        <title>Closed genome of Sporomusa termitida DSM 4440.</title>
        <authorList>
            <person name="Poehlein A."/>
            <person name="Daniel R."/>
        </authorList>
    </citation>
    <scope>NUCLEOTIDE SEQUENCE [LARGE SCALE GENOMIC DNA]</scope>
    <source>
        <strain evidence="1 2">DSM 4440</strain>
    </source>
</reference>
<keyword evidence="2" id="KW-1185">Reference proteome</keyword>
<organism evidence="1 2">
    <name type="scientific">Sporomusa termitida</name>
    <dbReference type="NCBI Taxonomy" id="2377"/>
    <lineage>
        <taxon>Bacteria</taxon>
        <taxon>Bacillati</taxon>
        <taxon>Bacillota</taxon>
        <taxon>Negativicutes</taxon>
        <taxon>Selenomonadales</taxon>
        <taxon>Sporomusaceae</taxon>
        <taxon>Sporomusa</taxon>
    </lineage>
</organism>
<gene>
    <name evidence="1" type="ORF">SPTER_44140</name>
</gene>